<keyword evidence="1" id="KW-0472">Membrane</keyword>
<feature type="transmembrane region" description="Helical" evidence="1">
    <location>
        <begin position="20"/>
        <end position="41"/>
    </location>
</feature>
<evidence type="ECO:0000313" key="2">
    <source>
        <dbReference type="EMBL" id="ROU14798.1"/>
    </source>
</evidence>
<feature type="transmembrane region" description="Helical" evidence="1">
    <location>
        <begin position="53"/>
        <end position="76"/>
    </location>
</feature>
<dbReference type="AlphaFoldDB" id="A0A3N2S597"/>
<proteinExistence type="predicted"/>
<feature type="transmembrane region" description="Helical" evidence="1">
    <location>
        <begin position="88"/>
        <end position="109"/>
    </location>
</feature>
<sequence length="115" mass="12701">MNISSGRMSLERNKSAMVNVALWAGIVGILLSLLMILFFSISAKYDLSDDSVLVIFFIFILLVSLCLTVSFAMSLAGVITPYFRLKSFFVLIMSTLIITVDFALFLLALTENMTG</sequence>
<dbReference type="RefSeq" id="WP_123651115.1">
    <property type="nucleotide sequence ID" value="NZ_JAQDAS010000007.1"/>
</dbReference>
<gene>
    <name evidence="2" type="ORF">EB837_10025</name>
</gene>
<comment type="caution">
    <text evidence="2">The sequence shown here is derived from an EMBL/GenBank/DDBJ whole genome shotgun (WGS) entry which is preliminary data.</text>
</comment>
<name>A0A3N2S597_9ENTR</name>
<reference evidence="2 3" key="1">
    <citation type="submission" date="2018-10" db="EMBL/GenBank/DDBJ databases">
        <title>Horizontal transference of carbapenem resistance between Klebsiella pneumoniae and Kluyvera ascorbata during abdominal infection: a case report.</title>
        <authorList>
            <person name="Raro O.H.F."/>
            <person name="Lima-Morales D."/>
            <person name="Barth A.L."/>
            <person name="Paim T.G.S."/>
            <person name="Mott M.P."/>
            <person name="Riche C.V.W."/>
            <person name="Teixeira U.F."/>
            <person name="Waechter F."/>
            <person name="Dias C.A.G."/>
        </authorList>
    </citation>
    <scope>NUCLEOTIDE SEQUENCE [LARGE SCALE GENOMIC DNA]</scope>
    <source>
        <strain evidence="2 3">OT2</strain>
    </source>
</reference>
<accession>A0A3N2S597</accession>
<evidence type="ECO:0000313" key="3">
    <source>
        <dbReference type="Proteomes" id="UP000268051"/>
    </source>
</evidence>
<keyword evidence="1" id="KW-1133">Transmembrane helix</keyword>
<protein>
    <submittedName>
        <fullName evidence="2">Uncharacterized protein</fullName>
    </submittedName>
</protein>
<keyword evidence="1" id="KW-0812">Transmembrane</keyword>
<evidence type="ECO:0000256" key="1">
    <source>
        <dbReference type="SAM" id="Phobius"/>
    </source>
</evidence>
<organism evidence="2 3">
    <name type="scientific">Kluyvera ascorbata</name>
    <dbReference type="NCBI Taxonomy" id="51288"/>
    <lineage>
        <taxon>Bacteria</taxon>
        <taxon>Pseudomonadati</taxon>
        <taxon>Pseudomonadota</taxon>
        <taxon>Gammaproteobacteria</taxon>
        <taxon>Enterobacterales</taxon>
        <taxon>Enterobacteriaceae</taxon>
        <taxon>Kluyvera</taxon>
    </lineage>
</organism>
<dbReference type="EMBL" id="RHFN01000008">
    <property type="protein sequence ID" value="ROU14798.1"/>
    <property type="molecule type" value="Genomic_DNA"/>
</dbReference>
<dbReference type="Proteomes" id="UP000268051">
    <property type="component" value="Unassembled WGS sequence"/>
</dbReference>